<keyword evidence="5 6" id="KW-0472">Membrane</keyword>
<evidence type="ECO:0000313" key="8">
    <source>
        <dbReference type="Proteomes" id="UP001165079"/>
    </source>
</evidence>
<accession>A0A9W6ST51</accession>
<proteinExistence type="predicted"/>
<dbReference type="InterPro" id="IPR001123">
    <property type="entry name" value="LeuE-type"/>
</dbReference>
<reference evidence="7" key="1">
    <citation type="submission" date="2023-03" db="EMBL/GenBank/DDBJ databases">
        <title>Actinorhabdospora filicis NBRC 111898.</title>
        <authorList>
            <person name="Ichikawa N."/>
            <person name="Sato H."/>
            <person name="Tonouchi N."/>
        </authorList>
    </citation>
    <scope>NUCLEOTIDE SEQUENCE</scope>
    <source>
        <strain evidence="7">NBRC 111898</strain>
    </source>
</reference>
<evidence type="ECO:0000256" key="5">
    <source>
        <dbReference type="ARBA" id="ARBA00023136"/>
    </source>
</evidence>
<evidence type="ECO:0000256" key="2">
    <source>
        <dbReference type="ARBA" id="ARBA00022475"/>
    </source>
</evidence>
<evidence type="ECO:0000256" key="4">
    <source>
        <dbReference type="ARBA" id="ARBA00022989"/>
    </source>
</evidence>
<feature type="transmembrane region" description="Helical" evidence="6">
    <location>
        <begin position="6"/>
        <end position="27"/>
    </location>
</feature>
<dbReference type="PANTHER" id="PTHR30086">
    <property type="entry name" value="ARGININE EXPORTER PROTEIN ARGO"/>
    <property type="match status" value="1"/>
</dbReference>
<feature type="transmembrane region" description="Helical" evidence="6">
    <location>
        <begin position="39"/>
        <end position="64"/>
    </location>
</feature>
<dbReference type="EMBL" id="BSTX01000004">
    <property type="protein sequence ID" value="GLZ80276.1"/>
    <property type="molecule type" value="Genomic_DNA"/>
</dbReference>
<feature type="transmembrane region" description="Helical" evidence="6">
    <location>
        <begin position="110"/>
        <end position="136"/>
    </location>
</feature>
<dbReference type="PANTHER" id="PTHR30086:SF20">
    <property type="entry name" value="ARGININE EXPORTER PROTEIN ARGO-RELATED"/>
    <property type="match status" value="1"/>
</dbReference>
<feature type="transmembrane region" description="Helical" evidence="6">
    <location>
        <begin position="70"/>
        <end position="90"/>
    </location>
</feature>
<sequence length="209" mass="21583">MSATFLTGLVLGLGLIVPIGAQNVFVFGQGLAVGMPRALWAVVAAACCDTILIVAGAAGAAALVTKVPGLRYVLLVGGAAFLGFLGVRSLRAKPSGEVETAREVVSVKGVLARTAMVSLLNPHAIFDTVVVIGAAIAAQRQDTRLSFALGTVSASWLWFLVLAVAAAGLRGILTDRRRVWFDRASGVVLLVFSAILLVEFVNAIRDAAG</sequence>
<evidence type="ECO:0000256" key="3">
    <source>
        <dbReference type="ARBA" id="ARBA00022692"/>
    </source>
</evidence>
<organism evidence="7 8">
    <name type="scientific">Actinorhabdospora filicis</name>
    <dbReference type="NCBI Taxonomy" id="1785913"/>
    <lineage>
        <taxon>Bacteria</taxon>
        <taxon>Bacillati</taxon>
        <taxon>Actinomycetota</taxon>
        <taxon>Actinomycetes</taxon>
        <taxon>Micromonosporales</taxon>
        <taxon>Micromonosporaceae</taxon>
        <taxon>Actinorhabdospora</taxon>
    </lineage>
</organism>
<protein>
    <recommendedName>
        <fullName evidence="9">L-lysine exporter family protein LysE/ArgO</fullName>
    </recommendedName>
</protein>
<dbReference type="RefSeq" id="WP_285665432.1">
    <property type="nucleotide sequence ID" value="NZ_BSTX01000004.1"/>
</dbReference>
<evidence type="ECO:0000256" key="1">
    <source>
        <dbReference type="ARBA" id="ARBA00004651"/>
    </source>
</evidence>
<evidence type="ECO:0000313" key="7">
    <source>
        <dbReference type="EMBL" id="GLZ80276.1"/>
    </source>
</evidence>
<keyword evidence="4 6" id="KW-1133">Transmembrane helix</keyword>
<feature type="transmembrane region" description="Helical" evidence="6">
    <location>
        <begin position="156"/>
        <end position="173"/>
    </location>
</feature>
<name>A0A9W6ST51_9ACTN</name>
<comment type="caution">
    <text evidence="7">The sequence shown here is derived from an EMBL/GenBank/DDBJ whole genome shotgun (WGS) entry which is preliminary data.</text>
</comment>
<keyword evidence="8" id="KW-1185">Reference proteome</keyword>
<feature type="transmembrane region" description="Helical" evidence="6">
    <location>
        <begin position="185"/>
        <end position="204"/>
    </location>
</feature>
<evidence type="ECO:0000256" key="6">
    <source>
        <dbReference type="SAM" id="Phobius"/>
    </source>
</evidence>
<dbReference type="Pfam" id="PF01810">
    <property type="entry name" value="LysE"/>
    <property type="match status" value="1"/>
</dbReference>
<dbReference type="Proteomes" id="UP001165079">
    <property type="component" value="Unassembled WGS sequence"/>
</dbReference>
<dbReference type="GO" id="GO:0015171">
    <property type="term" value="F:amino acid transmembrane transporter activity"/>
    <property type="evidence" value="ECO:0007669"/>
    <property type="project" value="TreeGrafter"/>
</dbReference>
<keyword evidence="2" id="KW-1003">Cell membrane</keyword>
<keyword evidence="3 6" id="KW-0812">Transmembrane</keyword>
<dbReference type="AlphaFoldDB" id="A0A9W6ST51"/>
<dbReference type="GO" id="GO:0005886">
    <property type="term" value="C:plasma membrane"/>
    <property type="evidence" value="ECO:0007669"/>
    <property type="project" value="UniProtKB-SubCell"/>
</dbReference>
<comment type="subcellular location">
    <subcellularLocation>
        <location evidence="1">Cell membrane</location>
        <topology evidence="1">Multi-pass membrane protein</topology>
    </subcellularLocation>
</comment>
<evidence type="ECO:0008006" key="9">
    <source>
        <dbReference type="Google" id="ProtNLM"/>
    </source>
</evidence>
<gene>
    <name evidence="7" type="ORF">Afil01_50830</name>
</gene>